<feature type="transmembrane region" description="Helical" evidence="10">
    <location>
        <begin position="914"/>
        <end position="947"/>
    </location>
</feature>
<dbReference type="PANTHER" id="PTHR47019:SF1">
    <property type="entry name" value="LIPID II FLIPPASE MURJ"/>
    <property type="match status" value="1"/>
</dbReference>
<keyword evidence="5" id="KW-0573">Peptidoglycan synthesis</keyword>
<feature type="transmembrane region" description="Helical" evidence="10">
    <location>
        <begin position="874"/>
        <end position="894"/>
    </location>
</feature>
<feature type="transmembrane region" description="Helical" evidence="10">
    <location>
        <begin position="699"/>
        <end position="720"/>
    </location>
</feature>
<evidence type="ECO:0000256" key="9">
    <source>
        <dbReference type="ARBA" id="ARBA00061532"/>
    </source>
</evidence>
<feature type="transmembrane region" description="Helical" evidence="10">
    <location>
        <begin position="396"/>
        <end position="413"/>
    </location>
</feature>
<evidence type="ECO:0000256" key="4">
    <source>
        <dbReference type="ARBA" id="ARBA00022960"/>
    </source>
</evidence>
<protein>
    <recommendedName>
        <fullName evidence="13">Polysaccharide biosynthesis protein C-terminal domain-containing protein</fullName>
    </recommendedName>
</protein>
<comment type="function">
    <text evidence="8">Involved in peptidoglycan biosynthesis. Transports lipid-linked peptidoglycan precursors from the inner to the outer leaflet of the cytoplasmic membrane.</text>
</comment>
<accession>A0A1P8KDT6</accession>
<evidence type="ECO:0000313" key="11">
    <source>
        <dbReference type="EMBL" id="APW44164.1"/>
    </source>
</evidence>
<evidence type="ECO:0000256" key="10">
    <source>
        <dbReference type="SAM" id="Phobius"/>
    </source>
</evidence>
<dbReference type="STRING" id="1484693.RS694_17615"/>
<reference evidence="11 12" key="1">
    <citation type="submission" date="2017-01" db="EMBL/GenBank/DDBJ databases">
        <authorList>
            <person name="Mah S.A."/>
            <person name="Swanson W.J."/>
            <person name="Moy G.W."/>
            <person name="Vacquier V.D."/>
        </authorList>
    </citation>
    <scope>NUCLEOTIDE SEQUENCE [LARGE SCALE GENOMIC DNA]</scope>
    <source>
        <strain evidence="11 12">DSM 22694</strain>
    </source>
</reference>
<feature type="transmembrane region" description="Helical" evidence="10">
    <location>
        <begin position="240"/>
        <end position="258"/>
    </location>
</feature>
<sequence>MNKSYAAGIQIIDGLTFPSWRVFWALSFTYASFMALLLQKAVLPLFPEMHAGHGLLMNDAIVFHNMAVDIAQRIHTVGWSEWRIYPQGASANVGLLSALYALLGPDPAWFIPFNAAAHATGALLIYRIGARLVEGDIGKLGGLLAAICFLVFPSALQWYGQNHKDAFAIVGLLLVLDAWLAMHDEQFRIRFRNVLGILMAALLGAALLGLVRPYYVLVMVLGFSASFVLASIVRSKLSVIAVRFVFIALLVIVAAVFMRQGTAVGVYGESLGSDQGALNVGAYSTEKFLWTPSEQIPAILDKSLHRGSELRWHFVQHGRFVGAGSEVDGDRLPDTAWAAIAYLPRALVVGLFAPFPNTWGERVTLPRLIGAMETAFWYLVCLGAAVTVVRHRSRKLLAGAVFCAVLITILAYIHPNVGTLYRQRFGLWHFFMLIGFMGWVSLLSGHLTGGVLSRPTSTNTPVLSEQRFPAALPADRFAGSGAVVMLITLTCYLGFFARDLLLTGQVGLGADLDAFFAAAMIPMFFVSCLAIPLGDAMVLPFVAAQHHAAVERARLLRGTLGLALWLLVGATCFVWVSAPWLVTWVLRTATAEGQVKAVSLLRWFAPIIALSAWTVVGNAALNSLGKPRVSAKAQLAVPVVTLLALVMAPRELILAAGIGGMLLGTLVNAAIVSLHLRIHGLVLLPAIAPFAATAEVRAVYWPLVAAAVLPAALIPMNYAFASSVGAGTVAAWAFASKIVVLFSGLSSVGATAVVLPQMAKAFILRAGDKQQRQDANRLIAAGIWCGGVLMLGGVFFAEPLVAALLGKQLSVSQITVLADIVKIGLMQIPVVIVGALANKLAIAAGRTSRVLYSAMLGFTGNILANLMLVPTLGVMGVAVGALVGAILSVAAVLAGTYRQIGLSPREMMIAAAGWLAWVAICVALVSTSVAALVCALITLCVVARWQWGVLQSAKVTPEFV</sequence>
<evidence type="ECO:0000256" key="1">
    <source>
        <dbReference type="ARBA" id="ARBA00004651"/>
    </source>
</evidence>
<feature type="transmembrane region" description="Helical" evidence="10">
    <location>
        <begin position="600"/>
        <end position="621"/>
    </location>
</feature>
<evidence type="ECO:0000256" key="3">
    <source>
        <dbReference type="ARBA" id="ARBA00022692"/>
    </source>
</evidence>
<dbReference type="InterPro" id="IPR004268">
    <property type="entry name" value="MurJ"/>
</dbReference>
<evidence type="ECO:0000256" key="8">
    <source>
        <dbReference type="ARBA" id="ARBA00060041"/>
    </source>
</evidence>
<keyword evidence="3 10" id="KW-0812">Transmembrane</keyword>
<feature type="transmembrane region" description="Helical" evidence="10">
    <location>
        <begin position="850"/>
        <end position="868"/>
    </location>
</feature>
<dbReference type="Pfam" id="PF03023">
    <property type="entry name" value="MurJ"/>
    <property type="match status" value="1"/>
</dbReference>
<evidence type="ECO:0000256" key="5">
    <source>
        <dbReference type="ARBA" id="ARBA00022984"/>
    </source>
</evidence>
<feature type="transmembrane region" description="Helical" evidence="10">
    <location>
        <begin position="555"/>
        <end position="580"/>
    </location>
</feature>
<dbReference type="GO" id="GO:0015648">
    <property type="term" value="F:lipid-linked peptidoglycan transporter activity"/>
    <property type="evidence" value="ECO:0007669"/>
    <property type="project" value="TreeGrafter"/>
</dbReference>
<feature type="transmembrane region" description="Helical" evidence="10">
    <location>
        <begin position="140"/>
        <end position="160"/>
    </location>
</feature>
<keyword evidence="2" id="KW-1003">Cell membrane</keyword>
<dbReference type="Proteomes" id="UP000186110">
    <property type="component" value="Chromosome"/>
</dbReference>
<dbReference type="PANTHER" id="PTHR47019">
    <property type="entry name" value="LIPID II FLIPPASE MURJ"/>
    <property type="match status" value="1"/>
</dbReference>
<dbReference type="RefSeq" id="WP_029705367.1">
    <property type="nucleotide sequence ID" value="NZ_CP019239.1"/>
</dbReference>
<dbReference type="AlphaFoldDB" id="A0A1P8KDT6"/>
<feature type="transmembrane region" description="Helical" evidence="10">
    <location>
        <begin position="515"/>
        <end position="543"/>
    </location>
</feature>
<feature type="transmembrane region" description="Helical" evidence="10">
    <location>
        <begin position="775"/>
        <end position="796"/>
    </location>
</feature>
<dbReference type="GO" id="GO:0005886">
    <property type="term" value="C:plasma membrane"/>
    <property type="evidence" value="ECO:0007669"/>
    <property type="project" value="UniProtKB-SubCell"/>
</dbReference>
<evidence type="ECO:0000256" key="6">
    <source>
        <dbReference type="ARBA" id="ARBA00022989"/>
    </source>
</evidence>
<organism evidence="11 12">
    <name type="scientific">Rhodoferax saidenbachensis</name>
    <dbReference type="NCBI Taxonomy" id="1484693"/>
    <lineage>
        <taxon>Bacteria</taxon>
        <taxon>Pseudomonadati</taxon>
        <taxon>Pseudomonadota</taxon>
        <taxon>Betaproteobacteria</taxon>
        <taxon>Burkholderiales</taxon>
        <taxon>Comamonadaceae</taxon>
        <taxon>Rhodoferax</taxon>
    </lineage>
</organism>
<feature type="transmembrane region" description="Helical" evidence="10">
    <location>
        <begin position="166"/>
        <end position="182"/>
    </location>
</feature>
<evidence type="ECO:0000256" key="7">
    <source>
        <dbReference type="ARBA" id="ARBA00023136"/>
    </source>
</evidence>
<comment type="subcellular location">
    <subcellularLocation>
        <location evidence="1">Cell membrane</location>
        <topology evidence="1">Multi-pass membrane protein</topology>
    </subcellularLocation>
</comment>
<dbReference type="KEGG" id="rsb:RS694_17615"/>
<keyword evidence="6 10" id="KW-1133">Transmembrane helix</keyword>
<evidence type="ECO:0008006" key="13">
    <source>
        <dbReference type="Google" id="ProtNLM"/>
    </source>
</evidence>
<keyword evidence="12" id="KW-1185">Reference proteome</keyword>
<dbReference type="EMBL" id="CP019239">
    <property type="protein sequence ID" value="APW44164.1"/>
    <property type="molecule type" value="Genomic_DNA"/>
</dbReference>
<evidence type="ECO:0000313" key="12">
    <source>
        <dbReference type="Proteomes" id="UP000186110"/>
    </source>
</evidence>
<feature type="transmembrane region" description="Helical" evidence="10">
    <location>
        <begin position="109"/>
        <end position="128"/>
    </location>
</feature>
<feature type="transmembrane region" description="Helical" evidence="10">
    <location>
        <begin position="477"/>
        <end position="495"/>
    </location>
</feature>
<dbReference type="GO" id="GO:0008360">
    <property type="term" value="P:regulation of cell shape"/>
    <property type="evidence" value="ECO:0007669"/>
    <property type="project" value="UniProtKB-KW"/>
</dbReference>
<proteinExistence type="inferred from homology"/>
<keyword evidence="4" id="KW-0133">Cell shape</keyword>
<feature type="transmembrane region" description="Helical" evidence="10">
    <location>
        <begin position="816"/>
        <end position="838"/>
    </location>
</feature>
<feature type="transmembrane region" description="Helical" evidence="10">
    <location>
        <begin position="425"/>
        <end position="444"/>
    </location>
</feature>
<evidence type="ECO:0000256" key="2">
    <source>
        <dbReference type="ARBA" id="ARBA00022475"/>
    </source>
</evidence>
<comment type="similarity">
    <text evidence="9">Belongs to the MurJ/MviN family.</text>
</comment>
<dbReference type="GO" id="GO:0009252">
    <property type="term" value="P:peptidoglycan biosynthetic process"/>
    <property type="evidence" value="ECO:0007669"/>
    <property type="project" value="UniProtKB-KW"/>
</dbReference>
<gene>
    <name evidence="11" type="ORF">RS694_17615</name>
</gene>
<feature type="transmembrane region" description="Helical" evidence="10">
    <location>
        <begin position="214"/>
        <end position="233"/>
    </location>
</feature>
<name>A0A1P8KDT6_9BURK</name>
<feature type="transmembrane region" description="Helical" evidence="10">
    <location>
        <begin position="20"/>
        <end position="38"/>
    </location>
</feature>
<feature type="transmembrane region" description="Helical" evidence="10">
    <location>
        <begin position="189"/>
        <end position="208"/>
    </location>
</feature>
<dbReference type="GO" id="GO:0034204">
    <property type="term" value="P:lipid translocation"/>
    <property type="evidence" value="ECO:0007669"/>
    <property type="project" value="TreeGrafter"/>
</dbReference>
<feature type="transmembrane region" description="Helical" evidence="10">
    <location>
        <begin position="368"/>
        <end position="389"/>
    </location>
</feature>
<dbReference type="InterPro" id="IPR051050">
    <property type="entry name" value="Lipid_II_flippase_MurJ/MviN"/>
</dbReference>
<feature type="transmembrane region" description="Helical" evidence="10">
    <location>
        <begin position="633"/>
        <end position="649"/>
    </location>
</feature>
<keyword evidence="7 10" id="KW-0472">Membrane</keyword>
<feature type="transmembrane region" description="Helical" evidence="10">
    <location>
        <begin position="732"/>
        <end position="755"/>
    </location>
</feature>